<dbReference type="PANTHER" id="PTHR45528">
    <property type="entry name" value="SENSOR HISTIDINE KINASE CPXA"/>
    <property type="match status" value="1"/>
</dbReference>
<organism evidence="17 18">
    <name type="scientific">Natranaerobius trueperi</name>
    <dbReference type="NCBI Taxonomy" id="759412"/>
    <lineage>
        <taxon>Bacteria</taxon>
        <taxon>Bacillati</taxon>
        <taxon>Bacillota</taxon>
        <taxon>Clostridia</taxon>
        <taxon>Natranaerobiales</taxon>
        <taxon>Natranaerobiaceae</taxon>
        <taxon>Natranaerobius</taxon>
    </lineage>
</organism>
<dbReference type="InterPro" id="IPR036890">
    <property type="entry name" value="HATPase_C_sf"/>
</dbReference>
<keyword evidence="6" id="KW-0808">Transferase</keyword>
<dbReference type="CDD" id="cd00082">
    <property type="entry name" value="HisKA"/>
    <property type="match status" value="1"/>
</dbReference>
<evidence type="ECO:0000256" key="1">
    <source>
        <dbReference type="ARBA" id="ARBA00000085"/>
    </source>
</evidence>
<evidence type="ECO:0000256" key="14">
    <source>
        <dbReference type="SAM" id="Phobius"/>
    </source>
</evidence>
<dbReference type="SUPFAM" id="SSF55874">
    <property type="entry name" value="ATPase domain of HSP90 chaperone/DNA topoisomerase II/histidine kinase"/>
    <property type="match status" value="1"/>
</dbReference>
<keyword evidence="5" id="KW-0597">Phosphoprotein</keyword>
<protein>
    <recommendedName>
        <fullName evidence="3">histidine kinase</fullName>
        <ecNumber evidence="3">2.7.13.3</ecNumber>
    </recommendedName>
</protein>
<dbReference type="InterPro" id="IPR005467">
    <property type="entry name" value="His_kinase_dom"/>
</dbReference>
<evidence type="ECO:0000256" key="12">
    <source>
        <dbReference type="ARBA" id="ARBA00023012"/>
    </source>
</evidence>
<comment type="caution">
    <text evidence="17">The sequence shown here is derived from an EMBL/GenBank/DDBJ whole genome shotgun (WGS) entry which is preliminary data.</text>
</comment>
<evidence type="ECO:0000313" key="18">
    <source>
        <dbReference type="Proteomes" id="UP000214588"/>
    </source>
</evidence>
<proteinExistence type="predicted"/>
<dbReference type="SUPFAM" id="SSF158472">
    <property type="entry name" value="HAMP domain-like"/>
    <property type="match status" value="1"/>
</dbReference>
<dbReference type="PROSITE" id="PS50885">
    <property type="entry name" value="HAMP"/>
    <property type="match status" value="1"/>
</dbReference>
<keyword evidence="8" id="KW-0547">Nucleotide-binding</keyword>
<dbReference type="CDD" id="cd00075">
    <property type="entry name" value="HATPase"/>
    <property type="match status" value="1"/>
</dbReference>
<dbReference type="Pfam" id="PF02518">
    <property type="entry name" value="HATPase_c"/>
    <property type="match status" value="1"/>
</dbReference>
<dbReference type="FunFam" id="3.30.565.10:FF:000006">
    <property type="entry name" value="Sensor histidine kinase WalK"/>
    <property type="match status" value="1"/>
</dbReference>
<dbReference type="SUPFAM" id="SSF47384">
    <property type="entry name" value="Homodimeric domain of signal transducing histidine kinase"/>
    <property type="match status" value="1"/>
</dbReference>
<dbReference type="PROSITE" id="PS50109">
    <property type="entry name" value="HIS_KIN"/>
    <property type="match status" value="1"/>
</dbReference>
<dbReference type="EC" id="2.7.13.3" evidence="3"/>
<evidence type="ECO:0000313" key="17">
    <source>
        <dbReference type="EMBL" id="OWZ83571.1"/>
    </source>
</evidence>
<dbReference type="PRINTS" id="PR00344">
    <property type="entry name" value="BCTRLSENSOR"/>
</dbReference>
<dbReference type="InterPro" id="IPR003594">
    <property type="entry name" value="HATPase_dom"/>
</dbReference>
<gene>
    <name evidence="17" type="ORF">CDO51_07600</name>
</gene>
<feature type="transmembrane region" description="Helical" evidence="14">
    <location>
        <begin position="203"/>
        <end position="222"/>
    </location>
</feature>
<dbReference type="SMART" id="SM00304">
    <property type="entry name" value="HAMP"/>
    <property type="match status" value="1"/>
</dbReference>
<evidence type="ECO:0000259" key="15">
    <source>
        <dbReference type="PROSITE" id="PS50109"/>
    </source>
</evidence>
<dbReference type="InterPro" id="IPR003660">
    <property type="entry name" value="HAMP_dom"/>
</dbReference>
<reference evidence="17 18" key="1">
    <citation type="submission" date="2017-06" db="EMBL/GenBank/DDBJ databases">
        <title>Draft Genome Sequence of Natranaerobius trueperi halophilic, alkalithermophilic bacteria from soda lakes.</title>
        <authorList>
            <person name="Zhao B."/>
        </authorList>
    </citation>
    <scope>NUCLEOTIDE SEQUENCE [LARGE SCALE GENOMIC DNA]</scope>
    <source>
        <strain evidence="17 18">DSM 18760</strain>
    </source>
</reference>
<evidence type="ECO:0000256" key="9">
    <source>
        <dbReference type="ARBA" id="ARBA00022777"/>
    </source>
</evidence>
<dbReference type="InterPro" id="IPR036097">
    <property type="entry name" value="HisK_dim/P_sf"/>
</dbReference>
<dbReference type="OrthoDB" id="9813151at2"/>
<evidence type="ECO:0000256" key="6">
    <source>
        <dbReference type="ARBA" id="ARBA00022679"/>
    </source>
</evidence>
<dbReference type="AlphaFoldDB" id="A0A226BXD0"/>
<dbReference type="EMBL" id="NIQC01000015">
    <property type="protein sequence ID" value="OWZ83571.1"/>
    <property type="molecule type" value="Genomic_DNA"/>
</dbReference>
<keyword evidence="9" id="KW-0418">Kinase</keyword>
<evidence type="ECO:0000256" key="5">
    <source>
        <dbReference type="ARBA" id="ARBA00022553"/>
    </source>
</evidence>
<comment type="catalytic activity">
    <reaction evidence="1">
        <text>ATP + protein L-histidine = ADP + protein N-phospho-L-histidine.</text>
        <dbReference type="EC" id="2.7.13.3"/>
    </reaction>
</comment>
<evidence type="ECO:0000256" key="7">
    <source>
        <dbReference type="ARBA" id="ARBA00022692"/>
    </source>
</evidence>
<dbReference type="SMART" id="SM00388">
    <property type="entry name" value="HisKA"/>
    <property type="match status" value="1"/>
</dbReference>
<feature type="transmembrane region" description="Helical" evidence="14">
    <location>
        <begin position="15"/>
        <end position="37"/>
    </location>
</feature>
<accession>A0A226BXD0</accession>
<evidence type="ECO:0000256" key="10">
    <source>
        <dbReference type="ARBA" id="ARBA00022840"/>
    </source>
</evidence>
<evidence type="ECO:0000259" key="16">
    <source>
        <dbReference type="PROSITE" id="PS50885"/>
    </source>
</evidence>
<dbReference type="RefSeq" id="WP_089023692.1">
    <property type="nucleotide sequence ID" value="NZ_NIQC01000015.1"/>
</dbReference>
<dbReference type="Pfam" id="PF00672">
    <property type="entry name" value="HAMP"/>
    <property type="match status" value="1"/>
</dbReference>
<dbReference type="Gene3D" id="3.30.565.10">
    <property type="entry name" value="Histidine kinase-like ATPase, C-terminal domain"/>
    <property type="match status" value="1"/>
</dbReference>
<dbReference type="GO" id="GO:0000155">
    <property type="term" value="F:phosphorelay sensor kinase activity"/>
    <property type="evidence" value="ECO:0007669"/>
    <property type="project" value="InterPro"/>
</dbReference>
<keyword evidence="11 14" id="KW-1133">Transmembrane helix</keyword>
<dbReference type="Gene3D" id="1.10.287.130">
    <property type="match status" value="1"/>
</dbReference>
<evidence type="ECO:0000256" key="8">
    <source>
        <dbReference type="ARBA" id="ARBA00022741"/>
    </source>
</evidence>
<dbReference type="PANTHER" id="PTHR45528:SF1">
    <property type="entry name" value="SENSOR HISTIDINE KINASE CPXA"/>
    <property type="match status" value="1"/>
</dbReference>
<evidence type="ECO:0000256" key="13">
    <source>
        <dbReference type="ARBA" id="ARBA00023136"/>
    </source>
</evidence>
<feature type="domain" description="HAMP" evidence="16">
    <location>
        <begin position="224"/>
        <end position="279"/>
    </location>
</feature>
<dbReference type="Pfam" id="PF00512">
    <property type="entry name" value="HisKA"/>
    <property type="match status" value="1"/>
</dbReference>
<dbReference type="GO" id="GO:0005524">
    <property type="term" value="F:ATP binding"/>
    <property type="evidence" value="ECO:0007669"/>
    <property type="project" value="UniProtKB-KW"/>
</dbReference>
<keyword evidence="7 14" id="KW-0812">Transmembrane</keyword>
<keyword evidence="10" id="KW-0067">ATP-binding</keyword>
<dbReference type="InterPro" id="IPR050398">
    <property type="entry name" value="HssS/ArlS-like"/>
</dbReference>
<name>A0A226BXD0_9FIRM</name>
<evidence type="ECO:0000256" key="2">
    <source>
        <dbReference type="ARBA" id="ARBA00004651"/>
    </source>
</evidence>
<dbReference type="InterPro" id="IPR004358">
    <property type="entry name" value="Sig_transdc_His_kin-like_C"/>
</dbReference>
<sequence length="513" mass="58138">MLNKLKPQTLFSKLILSYLVVILVTLLVLSGIMSYLVEEYFYGAREWEVNTQARKIADMLEEPLIENNVKEVIEKAQTLSRSMEAEIGVFDEQGENIVVVDYLSDENDEATVEFEDQEIEHVLMGNSLTKKVVGPQTERLLIAIPIYKDLNEYEDDDLDLENYINNPDEEFNDNDEKKVVVGLVSVSVQLAGIEDTIANISRITITSGGIAVLIAIIFALTLSKNITRPLSSINKSAQALAKGDFTKNGDDEISQTDDELGKISQTFNLAAQEIENNIKEQKRLAISRKNLVDNASHEFRGPLSSIRGYSELMLDGIVSKDDYDYYIQLIWKNAVELNKMVDKLLDLSTMESGKLNLEKELLYSREVIESSIETVTPMAEKKKQQIKTDKIENDHSFFGDRHRVKQIIVNLLNNAIQYTPEKGQIIVRSFKQDTWCAIQVEDNGQGIPEDEKPNIFQRFYKVDKSRERSSENKSSGLGLAIVNELVKLHNAKIEVKSEQGQGSVFTVYFPLYK</sequence>
<dbReference type="GO" id="GO:0005886">
    <property type="term" value="C:plasma membrane"/>
    <property type="evidence" value="ECO:0007669"/>
    <property type="project" value="UniProtKB-SubCell"/>
</dbReference>
<keyword evidence="12" id="KW-0902">Two-component regulatory system</keyword>
<dbReference type="Proteomes" id="UP000214588">
    <property type="component" value="Unassembled WGS sequence"/>
</dbReference>
<keyword evidence="18" id="KW-1185">Reference proteome</keyword>
<dbReference type="Gene3D" id="6.10.340.10">
    <property type="match status" value="1"/>
</dbReference>
<evidence type="ECO:0000256" key="3">
    <source>
        <dbReference type="ARBA" id="ARBA00012438"/>
    </source>
</evidence>
<dbReference type="CDD" id="cd06225">
    <property type="entry name" value="HAMP"/>
    <property type="match status" value="1"/>
</dbReference>
<feature type="domain" description="Histidine kinase" evidence="15">
    <location>
        <begin position="294"/>
        <end position="513"/>
    </location>
</feature>
<evidence type="ECO:0000256" key="11">
    <source>
        <dbReference type="ARBA" id="ARBA00022989"/>
    </source>
</evidence>
<keyword evidence="4" id="KW-1003">Cell membrane</keyword>
<dbReference type="InterPro" id="IPR003661">
    <property type="entry name" value="HisK_dim/P_dom"/>
</dbReference>
<comment type="subcellular location">
    <subcellularLocation>
        <location evidence="2">Cell membrane</location>
        <topology evidence="2">Multi-pass membrane protein</topology>
    </subcellularLocation>
</comment>
<evidence type="ECO:0000256" key="4">
    <source>
        <dbReference type="ARBA" id="ARBA00022475"/>
    </source>
</evidence>
<keyword evidence="13 14" id="KW-0472">Membrane</keyword>
<dbReference type="SMART" id="SM00387">
    <property type="entry name" value="HATPase_c"/>
    <property type="match status" value="1"/>
</dbReference>